<comment type="similarity">
    <text evidence="1">Belongs to the short-chain dehydrogenases/reductases (SDR) family.</text>
</comment>
<dbReference type="OrthoDB" id="9793325at2"/>
<reference evidence="3 7" key="3">
    <citation type="submission" date="2020-10" db="EMBL/GenBank/DDBJ databases">
        <title>Janibacter indicus TT2 genome sequence.</title>
        <authorList>
            <person name="Lee K."/>
            <person name="Ganzorig M."/>
        </authorList>
    </citation>
    <scope>NUCLEOTIDE SEQUENCE [LARGE SCALE GENOMIC DNA]</scope>
    <source>
        <strain evidence="3 7">TT2</strain>
    </source>
</reference>
<dbReference type="EMBL" id="CP062789">
    <property type="protein sequence ID" value="QOK22229.1"/>
    <property type="molecule type" value="Genomic_DNA"/>
</dbReference>
<name>A0A1L3MJ14_9MICO</name>
<dbReference type="EMBL" id="FWXN01000012">
    <property type="protein sequence ID" value="SMC87962.1"/>
    <property type="molecule type" value="Genomic_DNA"/>
</dbReference>
<evidence type="ECO:0000313" key="5">
    <source>
        <dbReference type="Proteomes" id="UP000182938"/>
    </source>
</evidence>
<keyword evidence="5" id="KW-1185">Reference proteome</keyword>
<dbReference type="Proteomes" id="UP000593998">
    <property type="component" value="Chromosome"/>
</dbReference>
<organism evidence="2 5">
    <name type="scientific">Janibacter indicus</name>
    <dbReference type="NCBI Taxonomy" id="857417"/>
    <lineage>
        <taxon>Bacteria</taxon>
        <taxon>Bacillati</taxon>
        <taxon>Actinomycetota</taxon>
        <taxon>Actinomycetes</taxon>
        <taxon>Micrococcales</taxon>
        <taxon>Intrasporangiaceae</taxon>
        <taxon>Janibacter</taxon>
    </lineage>
</organism>
<evidence type="ECO:0000313" key="2">
    <source>
        <dbReference type="EMBL" id="APH02286.1"/>
    </source>
</evidence>
<dbReference type="PANTHER" id="PTHR42879">
    <property type="entry name" value="3-OXOACYL-(ACYL-CARRIER-PROTEIN) REDUCTASE"/>
    <property type="match status" value="1"/>
</dbReference>
<dbReference type="Proteomes" id="UP000182938">
    <property type="component" value="Chromosome"/>
</dbReference>
<dbReference type="AlphaFoldDB" id="A0A1L3MJ14"/>
<evidence type="ECO:0000313" key="3">
    <source>
        <dbReference type="EMBL" id="QOK22229.1"/>
    </source>
</evidence>
<dbReference type="InterPro" id="IPR036291">
    <property type="entry name" value="NAD(P)-bd_dom_sf"/>
</dbReference>
<evidence type="ECO:0000313" key="4">
    <source>
        <dbReference type="EMBL" id="SMC87962.1"/>
    </source>
</evidence>
<evidence type="ECO:0000256" key="1">
    <source>
        <dbReference type="ARBA" id="ARBA00006484"/>
    </source>
</evidence>
<dbReference type="PANTHER" id="PTHR42879:SF6">
    <property type="entry name" value="NADPH-DEPENDENT REDUCTASE BACG"/>
    <property type="match status" value="1"/>
</dbReference>
<dbReference type="InterPro" id="IPR050259">
    <property type="entry name" value="SDR"/>
</dbReference>
<sequence>MDLGITGRTALVLGAGSGLGAAIAHALAAEGVTVVAAGRTLAKVEATSADITAAGGTAHALAWDLAEVDAVDARVREAETLAGGGIDILVGNTGGPPPGGVVGHDLQVWESHFRSMVLSVIAITDRVLPGMRERRWGRIITSTSSGVVAPIPGLGLSNALRSTLVGWSKTLAGEVGGEGITANVVVPGRIATDRVAFLDESKAQREGSTPEQVAAASRASIPAGRYGEPHEYGQTVAFLASQPAAYVNGSVVRVDGGLVPAI</sequence>
<dbReference type="KEGG" id="jte:ASJ30_12720"/>
<reference evidence="2 5" key="1">
    <citation type="submission" date="2015-11" db="EMBL/GenBank/DDBJ databases">
        <authorList>
            <person name="Zhang Y."/>
            <person name="Guo Z."/>
        </authorList>
    </citation>
    <scope>NUCLEOTIDE SEQUENCE [LARGE SCALE GENOMIC DNA]</scope>
    <source>
        <strain evidence="2 5">YFY001</strain>
    </source>
</reference>
<dbReference type="EMBL" id="CP013290">
    <property type="protein sequence ID" value="APH02286.1"/>
    <property type="molecule type" value="Genomic_DNA"/>
</dbReference>
<accession>A0A1W2CSV0</accession>
<dbReference type="Gene3D" id="3.40.50.720">
    <property type="entry name" value="NAD(P)-binding Rossmann-like Domain"/>
    <property type="match status" value="1"/>
</dbReference>
<evidence type="ECO:0000313" key="7">
    <source>
        <dbReference type="Proteomes" id="UP000593998"/>
    </source>
</evidence>
<dbReference type="PRINTS" id="PR00081">
    <property type="entry name" value="GDHRDH"/>
</dbReference>
<reference evidence="4 6" key="2">
    <citation type="submission" date="2017-04" db="EMBL/GenBank/DDBJ databases">
        <authorList>
            <person name="Afonso C.L."/>
            <person name="Miller P.J."/>
            <person name="Scott M.A."/>
            <person name="Spackman E."/>
            <person name="Goraichik I."/>
            <person name="Dimitrov K.M."/>
            <person name="Suarez D.L."/>
            <person name="Swayne D.E."/>
        </authorList>
    </citation>
    <scope>NUCLEOTIDE SEQUENCE [LARGE SCALE GENOMIC DNA]</scope>
    <source>
        <strain evidence="4 6">CGMCC 1.12511</strain>
    </source>
</reference>
<protein>
    <submittedName>
        <fullName evidence="2">3-oxoacyl-ACP reductase</fullName>
    </submittedName>
    <submittedName>
        <fullName evidence="4">3-oxoacyl-[acyl-carrier protein] reductase</fullName>
    </submittedName>
    <submittedName>
        <fullName evidence="3">SDR family oxidoreductase</fullName>
    </submittedName>
</protein>
<dbReference type="Pfam" id="PF13561">
    <property type="entry name" value="adh_short_C2"/>
    <property type="match status" value="1"/>
</dbReference>
<dbReference type="SUPFAM" id="SSF51735">
    <property type="entry name" value="NAD(P)-binding Rossmann-fold domains"/>
    <property type="match status" value="1"/>
</dbReference>
<evidence type="ECO:0000313" key="6">
    <source>
        <dbReference type="Proteomes" id="UP000192634"/>
    </source>
</evidence>
<dbReference type="Proteomes" id="UP000192634">
    <property type="component" value="Unassembled WGS sequence"/>
</dbReference>
<proteinExistence type="inferred from homology"/>
<dbReference type="InterPro" id="IPR002347">
    <property type="entry name" value="SDR_fam"/>
</dbReference>
<gene>
    <name evidence="2" type="ORF">ASJ30_12720</name>
    <name evidence="3" type="ORF">IGS73_14175</name>
    <name evidence="4" type="ORF">SAMN06296429_11276</name>
</gene>
<dbReference type="RefSeq" id="WP_072625439.1">
    <property type="nucleotide sequence ID" value="NZ_CBDRLL010000013.1"/>
</dbReference>
<accession>A0A1L3MJ14</accession>